<proteinExistence type="predicted"/>
<organism evidence="2 3">
    <name type="scientific">Knipowitschia caucasica</name>
    <name type="common">Caucasian dwarf goby</name>
    <name type="synonym">Pomatoschistus caucasicus</name>
    <dbReference type="NCBI Taxonomy" id="637954"/>
    <lineage>
        <taxon>Eukaryota</taxon>
        <taxon>Metazoa</taxon>
        <taxon>Chordata</taxon>
        <taxon>Craniata</taxon>
        <taxon>Vertebrata</taxon>
        <taxon>Euteleostomi</taxon>
        <taxon>Actinopterygii</taxon>
        <taxon>Neopterygii</taxon>
        <taxon>Teleostei</taxon>
        <taxon>Neoteleostei</taxon>
        <taxon>Acanthomorphata</taxon>
        <taxon>Gobiaria</taxon>
        <taxon>Gobiiformes</taxon>
        <taxon>Gobioidei</taxon>
        <taxon>Gobiidae</taxon>
        <taxon>Gobiinae</taxon>
        <taxon>Knipowitschia</taxon>
    </lineage>
</organism>
<reference evidence="2 3" key="1">
    <citation type="submission" date="2024-04" db="EMBL/GenBank/DDBJ databases">
        <authorList>
            <person name="Waldvogel A.-M."/>
            <person name="Schoenle A."/>
        </authorList>
    </citation>
    <scope>NUCLEOTIDE SEQUENCE [LARGE SCALE GENOMIC DNA]</scope>
</reference>
<evidence type="ECO:0000313" key="3">
    <source>
        <dbReference type="Proteomes" id="UP001497482"/>
    </source>
</evidence>
<name>A0AAV2MJZ9_KNICA</name>
<evidence type="ECO:0000256" key="1">
    <source>
        <dbReference type="SAM" id="MobiDB-lite"/>
    </source>
</evidence>
<gene>
    <name evidence="2" type="ORF">KC01_LOCUS39920</name>
</gene>
<feature type="region of interest" description="Disordered" evidence="1">
    <location>
        <begin position="1"/>
        <end position="73"/>
    </location>
</feature>
<dbReference type="AlphaFoldDB" id="A0AAV2MJZ9"/>
<dbReference type="EMBL" id="OZ035830">
    <property type="protein sequence ID" value="CAL1613767.1"/>
    <property type="molecule type" value="Genomic_DNA"/>
</dbReference>
<sequence length="86" mass="9630">MRSAGPSLTRSRRLETGDTERTVLTTPTSSCTLPPASRPPDFENRKASRLVSSPGRPRRKAGQRQSRQTRTVRRSCAIWTSVYGQK</sequence>
<feature type="compositionally biased region" description="Low complexity" evidence="1">
    <location>
        <begin position="22"/>
        <end position="35"/>
    </location>
</feature>
<dbReference type="Proteomes" id="UP001497482">
    <property type="component" value="Chromosome 8"/>
</dbReference>
<keyword evidence="3" id="KW-1185">Reference proteome</keyword>
<feature type="compositionally biased region" description="Basic and acidic residues" evidence="1">
    <location>
        <begin position="12"/>
        <end position="21"/>
    </location>
</feature>
<protein>
    <submittedName>
        <fullName evidence="2">Uncharacterized protein</fullName>
    </submittedName>
</protein>
<evidence type="ECO:0000313" key="2">
    <source>
        <dbReference type="EMBL" id="CAL1613767.1"/>
    </source>
</evidence>
<accession>A0AAV2MJZ9</accession>